<dbReference type="PANTHER" id="PTHR48200:SF1">
    <property type="entry name" value="AMINOTRANSFERASE-LIKE PLANT MOBILE DOMAIN-CONTAINING PROTEIN"/>
    <property type="match status" value="1"/>
</dbReference>
<dbReference type="Pfam" id="PF24924">
    <property type="entry name" value="DUF7745"/>
    <property type="match status" value="1"/>
</dbReference>
<dbReference type="InterPro" id="IPR056647">
    <property type="entry name" value="DUF7745"/>
</dbReference>
<evidence type="ECO:0000313" key="2">
    <source>
        <dbReference type="EMBL" id="KAL3349176.1"/>
    </source>
</evidence>
<reference evidence="2 3" key="1">
    <citation type="submission" date="2024-05" db="EMBL/GenBank/DDBJ databases">
        <title>De novo assembly of an allotetraploid wild potato.</title>
        <authorList>
            <person name="Hosaka A.J."/>
        </authorList>
    </citation>
    <scope>NUCLEOTIDE SEQUENCE [LARGE SCALE GENOMIC DNA]</scope>
    <source>
        <tissue evidence="2">Young leaves</tissue>
    </source>
</reference>
<dbReference type="EMBL" id="JBJKTR010000013">
    <property type="protein sequence ID" value="KAL3349176.1"/>
    <property type="molecule type" value="Genomic_DNA"/>
</dbReference>
<evidence type="ECO:0000313" key="3">
    <source>
        <dbReference type="Proteomes" id="UP001627284"/>
    </source>
</evidence>
<name>A0ABD2SZ58_9SOLN</name>
<dbReference type="Proteomes" id="UP001627284">
    <property type="component" value="Unassembled WGS sequence"/>
</dbReference>
<dbReference type="AlphaFoldDB" id="A0ABD2SZ58"/>
<comment type="caution">
    <text evidence="2">The sequence shown here is derived from an EMBL/GenBank/DDBJ whole genome shotgun (WGS) entry which is preliminary data.</text>
</comment>
<proteinExistence type="predicted"/>
<feature type="domain" description="DUF7745" evidence="1">
    <location>
        <begin position="27"/>
        <end position="408"/>
    </location>
</feature>
<keyword evidence="3" id="KW-1185">Reference proteome</keyword>
<gene>
    <name evidence="2" type="ORF">AABB24_022359</name>
</gene>
<evidence type="ECO:0000259" key="1">
    <source>
        <dbReference type="Pfam" id="PF24924"/>
    </source>
</evidence>
<dbReference type="PANTHER" id="PTHR48200">
    <property type="entry name" value="PROTEIN, PUTATIVE-RELATED"/>
    <property type="match status" value="1"/>
</dbReference>
<protein>
    <recommendedName>
        <fullName evidence="1">DUF7745 domain-containing protein</fullName>
    </recommendedName>
</protein>
<sequence>MNPVHEPLRTRMVTIPHPYLQVWWKFMNTEDKKIVQRHIGHLPSLMEMVAYPDMIGTMVKFWDSDNMVFRFGEVEMTPTVEEILASYESVSMCNKRRFKPDTDLLFPKTWDFAEIREKLSLVKADWMDKMPGPNIPLRKLYYRFGRARAYEKFKEEFVSEEKWKETRPLAFAICLLGTMIFPQGPNYTIHPSVVMVAHAIFYGVDYGSATKYYTLAPMILADIYRALDKCQSGERFFQGCNLILQWWMMRHLIKAHEPTEPDPLERPNRLESHDWWVQRNHFNRVGGQEFWYPRLQGLRDENVQWSIQCLVVTKRMVIRAEKTPYLIFAGLRGTRPYAPGRVLRQLGGKQETPQIANMKKFATDHENGRVSYTEDIRRTWKTRRVLGEPVPNRFRPECSKDYKEWLKKSLAGTIEPGPNVPHIIADVGAKHQIRLHRLQEKYDKNELDHQRRHSEDAKVIAQLKQELRRARQCMSELDDNMEQQVQSVERFRHQEGARLARDHIWANRYAMWEEVSIAKRAKLGEGSGGA</sequence>
<organism evidence="2 3">
    <name type="scientific">Solanum stoloniferum</name>
    <dbReference type="NCBI Taxonomy" id="62892"/>
    <lineage>
        <taxon>Eukaryota</taxon>
        <taxon>Viridiplantae</taxon>
        <taxon>Streptophyta</taxon>
        <taxon>Embryophyta</taxon>
        <taxon>Tracheophyta</taxon>
        <taxon>Spermatophyta</taxon>
        <taxon>Magnoliopsida</taxon>
        <taxon>eudicotyledons</taxon>
        <taxon>Gunneridae</taxon>
        <taxon>Pentapetalae</taxon>
        <taxon>asterids</taxon>
        <taxon>lamiids</taxon>
        <taxon>Solanales</taxon>
        <taxon>Solanaceae</taxon>
        <taxon>Solanoideae</taxon>
        <taxon>Solaneae</taxon>
        <taxon>Solanum</taxon>
    </lineage>
</organism>
<accession>A0ABD2SZ58</accession>